<dbReference type="AlphaFoldDB" id="A0A420FHK5"/>
<organism evidence="1 2">
    <name type="scientific">Sphingobacterium siyangense</name>
    <dbReference type="NCBI Taxonomy" id="459529"/>
    <lineage>
        <taxon>Bacteria</taxon>
        <taxon>Pseudomonadati</taxon>
        <taxon>Bacteroidota</taxon>
        <taxon>Sphingobacteriia</taxon>
        <taxon>Sphingobacteriales</taxon>
        <taxon>Sphingobacteriaceae</taxon>
        <taxon>Sphingobacterium</taxon>
    </lineage>
</organism>
<proteinExistence type="predicted"/>
<dbReference type="Proteomes" id="UP000286402">
    <property type="component" value="Unassembled WGS sequence"/>
</dbReference>
<dbReference type="RefSeq" id="WP_120335677.1">
    <property type="nucleotide sequence ID" value="NZ_MCAQ01000027.1"/>
</dbReference>
<reference evidence="1 2" key="1">
    <citation type="submission" date="2016-07" db="EMBL/GenBank/DDBJ databases">
        <title>Genome analysis of Sphingobacterium siyangense T12B17.</title>
        <authorList>
            <person name="Xu D."/>
            <person name="Su Y."/>
            <person name="Zheng S."/>
        </authorList>
    </citation>
    <scope>NUCLEOTIDE SEQUENCE [LARGE SCALE GENOMIC DNA]</scope>
    <source>
        <strain evidence="1 2">T12B17</strain>
    </source>
</reference>
<protein>
    <recommendedName>
        <fullName evidence="3">ParB-like nuclease family protein</fullName>
    </recommendedName>
</protein>
<evidence type="ECO:0000313" key="1">
    <source>
        <dbReference type="EMBL" id="RKF32405.1"/>
    </source>
</evidence>
<name>A0A420FHK5_9SPHI</name>
<sequence length="125" mass="14332">MSTVKIEKGQAFWLADPQEHDFPAAYDYLELLFVPEECKAFVDKLRGATTIKKKSKDILRASALPLLPDTNRHVKENLRKIKKKEKLSPILLVRANGKLIIADGYHRLCASYYFTEDLDVPCRLV</sequence>
<comment type="caution">
    <text evidence="1">The sequence shown here is derived from an EMBL/GenBank/DDBJ whole genome shotgun (WGS) entry which is preliminary data.</text>
</comment>
<dbReference type="SUPFAM" id="SSF110849">
    <property type="entry name" value="ParB/Sulfiredoxin"/>
    <property type="match status" value="1"/>
</dbReference>
<dbReference type="InterPro" id="IPR036086">
    <property type="entry name" value="ParB/Sulfiredoxin_sf"/>
</dbReference>
<accession>A0A420FHK5</accession>
<keyword evidence="2" id="KW-1185">Reference proteome</keyword>
<gene>
    <name evidence="1" type="ORF">BCY89_14565</name>
</gene>
<evidence type="ECO:0000313" key="2">
    <source>
        <dbReference type="Proteomes" id="UP000286402"/>
    </source>
</evidence>
<dbReference type="EMBL" id="MCAQ01000027">
    <property type="protein sequence ID" value="RKF32405.1"/>
    <property type="molecule type" value="Genomic_DNA"/>
</dbReference>
<evidence type="ECO:0008006" key="3">
    <source>
        <dbReference type="Google" id="ProtNLM"/>
    </source>
</evidence>